<protein>
    <submittedName>
        <fullName evidence="1">Uncharacterized protein</fullName>
    </submittedName>
</protein>
<comment type="caution">
    <text evidence="1">The sequence shown here is derived from an EMBL/GenBank/DDBJ whole genome shotgun (WGS) entry which is preliminary data.</text>
</comment>
<accession>A0AAD5R4I2</accession>
<evidence type="ECO:0000313" key="2">
    <source>
        <dbReference type="Proteomes" id="UP001196413"/>
    </source>
</evidence>
<gene>
    <name evidence="1" type="ORF">KIN20_030248</name>
</gene>
<organism evidence="1 2">
    <name type="scientific">Parelaphostrongylus tenuis</name>
    <name type="common">Meningeal worm</name>
    <dbReference type="NCBI Taxonomy" id="148309"/>
    <lineage>
        <taxon>Eukaryota</taxon>
        <taxon>Metazoa</taxon>
        <taxon>Ecdysozoa</taxon>
        <taxon>Nematoda</taxon>
        <taxon>Chromadorea</taxon>
        <taxon>Rhabditida</taxon>
        <taxon>Rhabditina</taxon>
        <taxon>Rhabditomorpha</taxon>
        <taxon>Strongyloidea</taxon>
        <taxon>Metastrongylidae</taxon>
        <taxon>Parelaphostrongylus</taxon>
    </lineage>
</organism>
<name>A0AAD5R4I2_PARTN</name>
<sequence>MCGVDFDVSADEDQRRLFGDANAGSDHHTSCVTADHGICYCGLLLTLLEKLTSILEIAEYFDR</sequence>
<keyword evidence="2" id="KW-1185">Reference proteome</keyword>
<reference evidence="1" key="1">
    <citation type="submission" date="2021-06" db="EMBL/GenBank/DDBJ databases">
        <title>Parelaphostrongylus tenuis whole genome reference sequence.</title>
        <authorList>
            <person name="Garwood T.J."/>
            <person name="Larsen P.A."/>
            <person name="Fountain-Jones N.M."/>
            <person name="Garbe J.R."/>
            <person name="Macchietto M.G."/>
            <person name="Kania S.A."/>
            <person name="Gerhold R.W."/>
            <person name="Richards J.E."/>
            <person name="Wolf T.M."/>
        </authorList>
    </citation>
    <scope>NUCLEOTIDE SEQUENCE</scope>
    <source>
        <strain evidence="1">MNPRO001-30</strain>
        <tissue evidence="1">Meninges</tissue>
    </source>
</reference>
<dbReference type="Proteomes" id="UP001196413">
    <property type="component" value="Unassembled WGS sequence"/>
</dbReference>
<proteinExistence type="predicted"/>
<evidence type="ECO:0000313" key="1">
    <source>
        <dbReference type="EMBL" id="KAJ1368894.1"/>
    </source>
</evidence>
<dbReference type="AlphaFoldDB" id="A0AAD5R4I2"/>
<dbReference type="EMBL" id="JAHQIW010006340">
    <property type="protein sequence ID" value="KAJ1368894.1"/>
    <property type="molecule type" value="Genomic_DNA"/>
</dbReference>